<dbReference type="PANTHER" id="PTHR31126:SF1">
    <property type="entry name" value="TYROSINE SPECIFIC PROTEIN PHOSPHATASES DOMAIN-CONTAINING PROTEIN"/>
    <property type="match status" value="1"/>
</dbReference>
<dbReference type="Gene3D" id="3.90.190.10">
    <property type="entry name" value="Protein tyrosine phosphatase superfamily"/>
    <property type="match status" value="1"/>
</dbReference>
<dbReference type="InterPro" id="IPR000387">
    <property type="entry name" value="Tyr_Pase_dom"/>
</dbReference>
<proteinExistence type="inferred from homology"/>
<dbReference type="AlphaFoldDB" id="A0A918T5B5"/>
<dbReference type="PROSITE" id="PS00383">
    <property type="entry name" value="TYR_PHOSPHATASE_1"/>
    <property type="match status" value="1"/>
</dbReference>
<reference evidence="3" key="1">
    <citation type="journal article" date="2014" name="Int. J. Syst. Evol. Microbiol.">
        <title>Complete genome sequence of Corynebacterium casei LMG S-19264T (=DSM 44701T), isolated from a smear-ripened cheese.</title>
        <authorList>
            <consortium name="US DOE Joint Genome Institute (JGI-PGF)"/>
            <person name="Walter F."/>
            <person name="Albersmeier A."/>
            <person name="Kalinowski J."/>
            <person name="Ruckert C."/>
        </authorList>
    </citation>
    <scope>NUCLEOTIDE SEQUENCE</scope>
    <source>
        <strain evidence="3">JCM 4518</strain>
    </source>
</reference>
<feature type="domain" description="Tyrosine specific protein phosphatases" evidence="2">
    <location>
        <begin position="114"/>
        <end position="148"/>
    </location>
</feature>
<evidence type="ECO:0000256" key="1">
    <source>
        <dbReference type="ARBA" id="ARBA00009580"/>
    </source>
</evidence>
<sequence length="234" mass="24417">MKIDEAGSTVGTPAGTGVDGVRNFRDAGGLGALPSGVLYRSGALHTLSARGARELTGLGVRTVVDLRSGPETADRPDVLHGIPLTHLHVPVFAEQRWPDEQMALYPAMAEHAGRAVLAVLRRLAAGDGAPVLVHCASGKDRTGVVVALVQTLFGAPEESVTEDFLRSNTALGLSEPPLSSPAPRGHNTRPVTAAHLARALLWIRSHHGSLPAYLRTRGATEQDLAALPVGTPGI</sequence>
<name>A0A918T5B5_9ACTN</name>
<dbReference type="PROSITE" id="PS50056">
    <property type="entry name" value="TYR_PHOSPHATASE_2"/>
    <property type="match status" value="1"/>
</dbReference>
<dbReference type="Proteomes" id="UP000644020">
    <property type="component" value="Unassembled WGS sequence"/>
</dbReference>
<organism evidence="3 4">
    <name type="scientific">Streptomyces termitum</name>
    <dbReference type="NCBI Taxonomy" id="67368"/>
    <lineage>
        <taxon>Bacteria</taxon>
        <taxon>Bacillati</taxon>
        <taxon>Actinomycetota</taxon>
        <taxon>Actinomycetes</taxon>
        <taxon>Kitasatosporales</taxon>
        <taxon>Streptomycetaceae</taxon>
        <taxon>Streptomyces</taxon>
    </lineage>
</organism>
<keyword evidence="4" id="KW-1185">Reference proteome</keyword>
<gene>
    <name evidence="3" type="ORF">GCM10010305_39120</name>
</gene>
<dbReference type="RefSeq" id="WP_189979085.1">
    <property type="nucleotide sequence ID" value="NZ_BMUL01000009.1"/>
</dbReference>
<dbReference type="EMBL" id="BMUL01000009">
    <property type="protein sequence ID" value="GHA91417.1"/>
    <property type="molecule type" value="Genomic_DNA"/>
</dbReference>
<accession>A0A918T5B5</accession>
<comment type="caution">
    <text evidence="3">The sequence shown here is derived from an EMBL/GenBank/DDBJ whole genome shotgun (WGS) entry which is preliminary data.</text>
</comment>
<evidence type="ECO:0000313" key="3">
    <source>
        <dbReference type="EMBL" id="GHA91417.1"/>
    </source>
</evidence>
<evidence type="ECO:0000313" key="4">
    <source>
        <dbReference type="Proteomes" id="UP000644020"/>
    </source>
</evidence>
<dbReference type="InterPro" id="IPR029021">
    <property type="entry name" value="Prot-tyrosine_phosphatase-like"/>
</dbReference>
<evidence type="ECO:0000259" key="2">
    <source>
        <dbReference type="PROSITE" id="PS50056"/>
    </source>
</evidence>
<dbReference type="InterPro" id="IPR016130">
    <property type="entry name" value="Tyr_Pase_AS"/>
</dbReference>
<dbReference type="InterPro" id="IPR026893">
    <property type="entry name" value="Tyr/Ser_Pase_IphP-type"/>
</dbReference>
<protein>
    <submittedName>
        <fullName evidence="3">Phosphotyrosine protein phosphatase</fullName>
    </submittedName>
</protein>
<dbReference type="SUPFAM" id="SSF52799">
    <property type="entry name" value="(Phosphotyrosine protein) phosphatases II"/>
    <property type="match status" value="1"/>
</dbReference>
<dbReference type="PANTHER" id="PTHR31126">
    <property type="entry name" value="TYROSINE-PROTEIN PHOSPHATASE"/>
    <property type="match status" value="1"/>
</dbReference>
<dbReference type="Pfam" id="PF13350">
    <property type="entry name" value="Y_phosphatase3"/>
    <property type="match status" value="1"/>
</dbReference>
<dbReference type="GO" id="GO:0004721">
    <property type="term" value="F:phosphoprotein phosphatase activity"/>
    <property type="evidence" value="ECO:0007669"/>
    <property type="project" value="InterPro"/>
</dbReference>
<reference evidence="3" key="2">
    <citation type="submission" date="2020-09" db="EMBL/GenBank/DDBJ databases">
        <authorList>
            <person name="Sun Q."/>
            <person name="Ohkuma M."/>
        </authorList>
    </citation>
    <scope>NUCLEOTIDE SEQUENCE</scope>
    <source>
        <strain evidence="3">JCM 4518</strain>
    </source>
</reference>
<comment type="similarity">
    <text evidence="1">Belongs to the protein-tyrosine phosphatase family.</text>
</comment>